<protein>
    <submittedName>
        <fullName evidence="2">Uncharacterized protein</fullName>
    </submittedName>
</protein>
<proteinExistence type="predicted"/>
<organism evidence="2">
    <name type="scientific">Candidatus Kentrum sp. SD</name>
    <dbReference type="NCBI Taxonomy" id="2126332"/>
    <lineage>
        <taxon>Bacteria</taxon>
        <taxon>Pseudomonadati</taxon>
        <taxon>Pseudomonadota</taxon>
        <taxon>Gammaproteobacteria</taxon>
        <taxon>Candidatus Kentrum</taxon>
    </lineage>
</organism>
<evidence type="ECO:0000313" key="1">
    <source>
        <dbReference type="EMBL" id="VFK41649.1"/>
    </source>
</evidence>
<reference evidence="2" key="1">
    <citation type="submission" date="2019-02" db="EMBL/GenBank/DDBJ databases">
        <authorList>
            <person name="Gruber-Vodicka R. H."/>
            <person name="Seah K. B. B."/>
        </authorList>
    </citation>
    <scope>NUCLEOTIDE SEQUENCE</scope>
    <source>
        <strain evidence="2">BECK_S1320</strain>
        <strain evidence="1">BECK_S1321</strain>
    </source>
</reference>
<name>A0A450YZX6_9GAMM</name>
<dbReference type="AlphaFoldDB" id="A0A450YZX6"/>
<dbReference type="EMBL" id="CAADFU010000087">
    <property type="protein sequence ID" value="VFK47080.1"/>
    <property type="molecule type" value="Genomic_DNA"/>
</dbReference>
<gene>
    <name evidence="2" type="ORF">BECKSD772E_GA0070983_108713</name>
    <name evidence="1" type="ORF">BECKSD772F_GA0070984_109812</name>
</gene>
<dbReference type="EMBL" id="CAADFR010000098">
    <property type="protein sequence ID" value="VFK41649.1"/>
    <property type="molecule type" value="Genomic_DNA"/>
</dbReference>
<sequence>MQDRLDRQTLEQRVRSIPDLAQIVFAFRSASRILPLFACRGHVDFWDDRAREYLKSNFDAIRILEYMTGNDGKLTSDQVSIAKSIAGTVYESYSKAIEAFNSGRREAGRVADAAYVVYCAIYVAVRAESYNRHIAAVNTAINSCELSLVSGSEFSRCVTYQILGDIDRLDASGQDENSTLKSIAEEPLWRGNHPPELPDLGNALERLLSEHTLSDYTAIYVKRLKGEAFAESCFEFETPGQDRDEEETVPESPEELFLTAKRIVEDLLPDEKNASSLDEAMSYAEQAAEKGYALAFDLLGYIPTRRRRTLKRRCYSTNALRHWELSMRSRMPASFSHICISTKR</sequence>
<evidence type="ECO:0000313" key="2">
    <source>
        <dbReference type="EMBL" id="VFK47080.1"/>
    </source>
</evidence>
<accession>A0A450YZX6</accession>